<dbReference type="InterPro" id="IPR024496">
    <property type="entry name" value="Spore_germ_GerPE"/>
</dbReference>
<gene>
    <name evidence="1" type="ORF">E4663_09805</name>
</gene>
<evidence type="ECO:0000313" key="1">
    <source>
        <dbReference type="EMBL" id="TGB05260.1"/>
    </source>
</evidence>
<dbReference type="RefSeq" id="WP_135327422.1">
    <property type="nucleotide sequence ID" value="NZ_SRJC01000001.1"/>
</dbReference>
<evidence type="ECO:0000313" key="2">
    <source>
        <dbReference type="Proteomes" id="UP000297982"/>
    </source>
</evidence>
<accession>A0A4Z0H5E7</accession>
<comment type="caution">
    <text evidence="1">The sequence shown here is derived from an EMBL/GenBank/DDBJ whole genome shotgun (WGS) entry which is preliminary data.</text>
</comment>
<dbReference type="AlphaFoldDB" id="A0A4Z0H5E7"/>
<reference evidence="1 2" key="1">
    <citation type="journal article" date="2003" name="Int. J. Syst. Evol. Microbiol.">
        <title>Halobacillus salinus sp. nov., isolated from a salt lake on the coast of the East Sea in Korea.</title>
        <authorList>
            <person name="Yoon J.H."/>
            <person name="Kang K.H."/>
            <person name="Park Y.H."/>
        </authorList>
    </citation>
    <scope>NUCLEOTIDE SEQUENCE [LARGE SCALE GENOMIC DNA]</scope>
    <source>
        <strain evidence="1 2">HSL-3</strain>
    </source>
</reference>
<keyword evidence="2" id="KW-1185">Reference proteome</keyword>
<dbReference type="STRING" id="192814.GCA_900166575_02345"/>
<dbReference type="EMBL" id="SRJC01000001">
    <property type="protein sequence ID" value="TGB05260.1"/>
    <property type="molecule type" value="Genomic_DNA"/>
</dbReference>
<sequence length="122" mass="13540">MKRMVYLNELDVISTLIASGILIGDVYSISPSSNAVAVQAESPEQLDKLIDFDNFDIFAKEPSYFLQPLNLNAFSYSTKPICVDAVDVTSISTSSIVQIGGVDHVHSRSRIKHIRRLEEEPL</sequence>
<name>A0A4Z0H5E7_9BACI</name>
<proteinExistence type="predicted"/>
<organism evidence="1 2">
    <name type="scientific">Halobacillus salinus</name>
    <dbReference type="NCBI Taxonomy" id="192814"/>
    <lineage>
        <taxon>Bacteria</taxon>
        <taxon>Bacillati</taxon>
        <taxon>Bacillota</taxon>
        <taxon>Bacilli</taxon>
        <taxon>Bacillales</taxon>
        <taxon>Bacillaceae</taxon>
        <taxon>Halobacillus</taxon>
    </lineage>
</organism>
<dbReference type="Pfam" id="PF10970">
    <property type="entry name" value="GerPE"/>
    <property type="match status" value="1"/>
</dbReference>
<dbReference type="Proteomes" id="UP000297982">
    <property type="component" value="Unassembled WGS sequence"/>
</dbReference>
<protein>
    <submittedName>
        <fullName evidence="1">Spore germination protein GerPE</fullName>
    </submittedName>
</protein>